<feature type="signal peptide" evidence="1">
    <location>
        <begin position="1"/>
        <end position="25"/>
    </location>
</feature>
<name>A0AB39UYA9_9GAMM</name>
<dbReference type="AlphaFoldDB" id="A0AB39UYA9"/>
<dbReference type="RefSeq" id="WP_369602338.1">
    <property type="nucleotide sequence ID" value="NZ_CP154858.1"/>
</dbReference>
<dbReference type="EMBL" id="CP154858">
    <property type="protein sequence ID" value="XDT73344.1"/>
    <property type="molecule type" value="Genomic_DNA"/>
</dbReference>
<keyword evidence="1" id="KW-0732">Signal</keyword>
<evidence type="ECO:0000313" key="2">
    <source>
        <dbReference type="EMBL" id="XDT73344.1"/>
    </source>
</evidence>
<sequence length="186" mass="18985">MPHPEHLRPALCAAALVLVSSAGHAEEPAPVPANWWSYQQTPILYTGDLYASAGQNAAPVQASTLKEQYPEPLITLNSTHKYLGLATLAALAGTILAPKAENGAHEALAKTSVALGTATVATGLIAHWDDIGLDQPLTDPDNLHALLTGAGLMGMAIAVSEAPDSGHAGFGAIGGAAMAIGVKLTW</sequence>
<feature type="chain" id="PRO_5044221251" evidence="1">
    <location>
        <begin position="26"/>
        <end position="186"/>
    </location>
</feature>
<organism evidence="2">
    <name type="scientific">Thermohahella caldifontis</name>
    <dbReference type="NCBI Taxonomy" id="3142973"/>
    <lineage>
        <taxon>Bacteria</taxon>
        <taxon>Pseudomonadati</taxon>
        <taxon>Pseudomonadota</taxon>
        <taxon>Gammaproteobacteria</taxon>
        <taxon>Oceanospirillales</taxon>
        <taxon>Hahellaceae</taxon>
        <taxon>Thermohahella</taxon>
    </lineage>
</organism>
<protein>
    <submittedName>
        <fullName evidence="2">Uncharacterized protein</fullName>
    </submittedName>
</protein>
<accession>A0AB39UYA9</accession>
<evidence type="ECO:0000256" key="1">
    <source>
        <dbReference type="SAM" id="SignalP"/>
    </source>
</evidence>
<gene>
    <name evidence="2" type="ORF">AAIA72_05065</name>
</gene>
<reference evidence="2" key="1">
    <citation type="submission" date="2024-05" db="EMBL/GenBank/DDBJ databases">
        <title>Genome sequencing of novel strain.</title>
        <authorList>
            <person name="Ganbat D."/>
            <person name="Ganbat S."/>
            <person name="Lee S.-J."/>
        </authorList>
    </citation>
    <scope>NUCLEOTIDE SEQUENCE</scope>
    <source>
        <strain evidence="2">SMD15-11</strain>
    </source>
</reference>
<proteinExistence type="predicted"/>
<dbReference type="KEGG" id="tcd:AAIA72_05065"/>